<dbReference type="OrthoDB" id="9763456at2"/>
<dbReference type="Proteomes" id="UP000245461">
    <property type="component" value="Unassembled WGS sequence"/>
</dbReference>
<dbReference type="InterPro" id="IPR056362">
    <property type="entry name" value="AtuA-like_ferredoxin_dom"/>
</dbReference>
<dbReference type="Pfam" id="PF23544">
    <property type="entry name" value="AtuA_ferredoxin"/>
    <property type="match status" value="1"/>
</dbReference>
<protein>
    <submittedName>
        <fullName evidence="3">Terpene utilization protein AtuA</fullName>
    </submittedName>
</protein>
<dbReference type="Pfam" id="PF07287">
    <property type="entry name" value="AtuA"/>
    <property type="match status" value="1"/>
</dbReference>
<dbReference type="PANTHER" id="PTHR47708:SF2">
    <property type="entry name" value="SI:CH73-132F6.5"/>
    <property type="match status" value="1"/>
</dbReference>
<evidence type="ECO:0000259" key="1">
    <source>
        <dbReference type="Pfam" id="PF07287"/>
    </source>
</evidence>
<evidence type="ECO:0000313" key="3">
    <source>
        <dbReference type="EMBL" id="PWR24403.1"/>
    </source>
</evidence>
<comment type="caution">
    <text evidence="3">The sequence shown here is derived from an EMBL/GenBank/DDBJ whole genome shotgun (WGS) entry which is preliminary data.</text>
</comment>
<feature type="domain" description="Acyclic terpene utilisation N-terminal" evidence="1">
    <location>
        <begin position="6"/>
        <end position="449"/>
    </location>
</feature>
<organism evidence="3 4">
    <name type="scientific">Zavarzinia aquatilis</name>
    <dbReference type="NCBI Taxonomy" id="2211142"/>
    <lineage>
        <taxon>Bacteria</taxon>
        <taxon>Pseudomonadati</taxon>
        <taxon>Pseudomonadota</taxon>
        <taxon>Alphaproteobacteria</taxon>
        <taxon>Rhodospirillales</taxon>
        <taxon>Zavarziniaceae</taxon>
        <taxon>Zavarzinia</taxon>
    </lineage>
</organism>
<feature type="domain" description="AtuA-like ferredoxin-fold" evidence="2">
    <location>
        <begin position="484"/>
        <end position="582"/>
    </location>
</feature>
<evidence type="ECO:0000259" key="2">
    <source>
        <dbReference type="Pfam" id="PF23544"/>
    </source>
</evidence>
<dbReference type="PANTHER" id="PTHR47708">
    <property type="match status" value="1"/>
</dbReference>
<dbReference type="AlphaFoldDB" id="A0A317EG72"/>
<sequence>MAAKPLRIGCASGFWGDSLAGTAQLIARGGLDVLVFDWLAEITLSLLARVKAKKPEAGFVPDFIEAIAPHLAEIKRQGIRIVSNGGGMNPAGCAAALAARARAAGLDFRIAVVTGDDLKPQEAEFRSQGVREMFTGAALPEKLVTANAYIGARGIAAALDAGAEIVITGRCVDSAVTLGPLVHHFGWDWQDGDRLAQGSLAGHLIECGVQGTGGLFTDWQAVPGWDDMGFPIVEVSADGSFILTKPAGTGGLIAPLAAAEQLLYEIGDPAAYLLPDVTCDFRAVRLVAEGPDRVRVSGARGRPASGMLKVSATYADGFRTVGTVTIGGRDAVAKAERTGAAIIARASRLIAEAGLPPLLETSIEVLGSEATYGPHASVAAKSVREVVLKIGARAAKAESLDLLAREVAPAATATAQGLTGLYAGRPAVQPVFRNFSFLWPAVKVPATVALGETASEVPNPPPVPAGPPLYVPAVDAATGGEVAVPLIALAVGRSGDKGDIANIGVIARRPDYLPYIRAALTPTAVGQWFRHLRPSKVERFDLPGLDALNFLLHDALGGGGVASIRIDPQGKALAQMLMDMPVAVPVGLVPGHEEEQG</sequence>
<name>A0A317EG72_9PROT</name>
<reference evidence="3 4" key="1">
    <citation type="submission" date="2018-05" db="EMBL/GenBank/DDBJ databases">
        <title>Zavarzinia sp. HR-AS.</title>
        <authorList>
            <person name="Lee Y."/>
            <person name="Jeon C.O."/>
        </authorList>
    </citation>
    <scope>NUCLEOTIDE SEQUENCE [LARGE SCALE GENOMIC DNA]</scope>
    <source>
        <strain evidence="3 4">HR-AS</strain>
    </source>
</reference>
<dbReference type="InterPro" id="IPR010839">
    <property type="entry name" value="AtuA_N"/>
</dbReference>
<gene>
    <name evidence="3" type="ORF">DKG74_09205</name>
</gene>
<accession>A0A317EG72</accession>
<evidence type="ECO:0000313" key="4">
    <source>
        <dbReference type="Proteomes" id="UP000245461"/>
    </source>
</evidence>
<dbReference type="EMBL" id="QGLE01000004">
    <property type="protein sequence ID" value="PWR24403.1"/>
    <property type="molecule type" value="Genomic_DNA"/>
</dbReference>
<proteinExistence type="predicted"/>
<keyword evidence="4" id="KW-1185">Reference proteome</keyword>